<dbReference type="EMBL" id="OX459122">
    <property type="protein sequence ID" value="CAI9106847.1"/>
    <property type="molecule type" value="Genomic_DNA"/>
</dbReference>
<feature type="region of interest" description="Disordered" evidence="1">
    <location>
        <begin position="434"/>
        <end position="459"/>
    </location>
</feature>
<proteinExistence type="predicted"/>
<feature type="region of interest" description="Disordered" evidence="1">
    <location>
        <begin position="360"/>
        <end position="401"/>
    </location>
</feature>
<sequence length="570" mass="60556">MAPAALSSNSFFLNFKTPHQRVAVKRSSRLTVFAKKSGPFPGFGLGKSADDDSGEDSGNSSPFFKFDFGKLPDVNSLVPALSGQSSGFSLGRVKDSGTVFVAGATGQVGVRIAQALLREGFKVRAGVNDLAAAQELALLAATYKIISTDESKRLNAVQSNFKDAESIAKAIGNATKVVVTIGPKEDGPAAEVTTNDALQVIEAAQLAKVGHVAVVYDDSSFSTSTYNVLDGITSFFGNLFSKSPPLTIPEFLEKLVETDLSYTLIKTNLTEDYLPESSYNLVVSAEGTSGSTDYKVSKSQIASLVAGVFSNTAVAENKVVEVSSDPEAKSKSIEELFSTIPEDGRRKAYAEALEKAKQEEEAIRATEEAREAAAALKKRESELKKTEKEESETPDLAKEAQGSAVAAGASVESLLNRAKGFSSGISWQKLSSQLKTEKEESETPDLAKEAQESAATAGASVESLLNRAKDFSSGISWEKLSSQLKTAAKEASGEESKVQVATVRGQAKARSLPSQKAVVKKPTPPKSRPTAKPAAKPAAKPPPKQTESNREVRKVFGGLFKQETIYIDDD</sequence>
<dbReference type="PANTHER" id="PTHR47711:SF2">
    <property type="entry name" value="PROTEIN PLASTID TRANSCRIPTIONALLY ACTIVE 16, CHLOROPLASTIC"/>
    <property type="match status" value="1"/>
</dbReference>
<dbReference type="Proteomes" id="UP001161247">
    <property type="component" value="Chromosome 5"/>
</dbReference>
<dbReference type="InterPro" id="IPR036291">
    <property type="entry name" value="NAD(P)-bd_dom_sf"/>
</dbReference>
<dbReference type="Gene3D" id="3.40.50.720">
    <property type="entry name" value="NAD(P)-binding Rossmann-like Domain"/>
    <property type="match status" value="1"/>
</dbReference>
<organism evidence="3 4">
    <name type="scientific">Oldenlandia corymbosa var. corymbosa</name>
    <dbReference type="NCBI Taxonomy" id="529605"/>
    <lineage>
        <taxon>Eukaryota</taxon>
        <taxon>Viridiplantae</taxon>
        <taxon>Streptophyta</taxon>
        <taxon>Embryophyta</taxon>
        <taxon>Tracheophyta</taxon>
        <taxon>Spermatophyta</taxon>
        <taxon>Magnoliopsida</taxon>
        <taxon>eudicotyledons</taxon>
        <taxon>Gunneridae</taxon>
        <taxon>Pentapetalae</taxon>
        <taxon>asterids</taxon>
        <taxon>lamiids</taxon>
        <taxon>Gentianales</taxon>
        <taxon>Rubiaceae</taxon>
        <taxon>Rubioideae</taxon>
        <taxon>Spermacoceae</taxon>
        <taxon>Hedyotis-Oldenlandia complex</taxon>
        <taxon>Oldenlandia</taxon>
    </lineage>
</organism>
<dbReference type="PANTHER" id="PTHR47711">
    <property type="entry name" value="PROTEIN PLASTID TRANSCRIPTIONALLY ACTIVE 16, CHLOROPLASTIC"/>
    <property type="match status" value="1"/>
</dbReference>
<feature type="compositionally biased region" description="Basic and acidic residues" evidence="1">
    <location>
        <begin position="487"/>
        <end position="497"/>
    </location>
</feature>
<keyword evidence="4" id="KW-1185">Reference proteome</keyword>
<protein>
    <submittedName>
        <fullName evidence="3">OLC1v1006080C1</fullName>
    </submittedName>
</protein>
<feature type="domain" description="NAD(P)-binding" evidence="2">
    <location>
        <begin position="103"/>
        <end position="311"/>
    </location>
</feature>
<gene>
    <name evidence="3" type="ORF">OLC1_LOCUS15290</name>
</gene>
<feature type="compositionally biased region" description="Low complexity" evidence="1">
    <location>
        <begin position="528"/>
        <end position="538"/>
    </location>
</feature>
<name>A0AAV1DJ57_OLDCO</name>
<evidence type="ECO:0000256" key="1">
    <source>
        <dbReference type="SAM" id="MobiDB-lite"/>
    </source>
</evidence>
<evidence type="ECO:0000259" key="2">
    <source>
        <dbReference type="Pfam" id="PF13460"/>
    </source>
</evidence>
<dbReference type="AlphaFoldDB" id="A0AAV1DJ57"/>
<feature type="compositionally biased region" description="Basic and acidic residues" evidence="1">
    <location>
        <begin position="360"/>
        <end position="388"/>
    </location>
</feature>
<dbReference type="SUPFAM" id="SSF51735">
    <property type="entry name" value="NAD(P)-binding Rossmann-fold domains"/>
    <property type="match status" value="1"/>
</dbReference>
<accession>A0AAV1DJ57</accession>
<dbReference type="Pfam" id="PF13460">
    <property type="entry name" value="NAD_binding_10"/>
    <property type="match status" value="1"/>
</dbReference>
<dbReference type="InterPro" id="IPR016040">
    <property type="entry name" value="NAD(P)-bd_dom"/>
</dbReference>
<feature type="region of interest" description="Disordered" evidence="1">
    <location>
        <begin position="482"/>
        <end position="553"/>
    </location>
</feature>
<reference evidence="3" key="1">
    <citation type="submission" date="2023-03" db="EMBL/GenBank/DDBJ databases">
        <authorList>
            <person name="Julca I."/>
        </authorList>
    </citation>
    <scope>NUCLEOTIDE SEQUENCE</scope>
</reference>
<evidence type="ECO:0000313" key="4">
    <source>
        <dbReference type="Proteomes" id="UP001161247"/>
    </source>
</evidence>
<evidence type="ECO:0000313" key="3">
    <source>
        <dbReference type="EMBL" id="CAI9106847.1"/>
    </source>
</evidence>